<dbReference type="InterPro" id="IPR003779">
    <property type="entry name" value="CMD-like"/>
</dbReference>
<dbReference type="STRING" id="582667.SAMN05192568_103448"/>
<reference evidence="3" key="1">
    <citation type="submission" date="2016-10" db="EMBL/GenBank/DDBJ databases">
        <authorList>
            <person name="Varghese N."/>
            <person name="Submissions S."/>
        </authorList>
    </citation>
    <scope>NUCLEOTIDE SEQUENCE [LARGE SCALE GENOMIC DNA]</scope>
    <source>
        <strain evidence="3">BL36</strain>
    </source>
</reference>
<protein>
    <submittedName>
        <fullName evidence="2">Carboxymuconolactone decarboxylase family protein</fullName>
    </submittedName>
</protein>
<sequence>MAHLPYADPNRPETAELVARITAQRGGVLHLYAMLLHSPSVADGWLHFLSAIRQRCVVPGALRELVILQVAHLNGAPYEAEQHIPIALREGVHQAQVDALPDWRASDVFEPAQRAALAYCDAMTRTIHVPADVFADLRTHFDLRTIVELTATVGAYNMVSRFLEALGISSADDMRAGRADR</sequence>
<dbReference type="EMBL" id="FOTK01000034">
    <property type="protein sequence ID" value="SFM49390.1"/>
    <property type="molecule type" value="Genomic_DNA"/>
</dbReference>
<dbReference type="Gene3D" id="1.20.1290.10">
    <property type="entry name" value="AhpD-like"/>
    <property type="match status" value="1"/>
</dbReference>
<dbReference type="InterPro" id="IPR029032">
    <property type="entry name" value="AhpD-like"/>
</dbReference>
<dbReference type="PANTHER" id="PTHR34846">
    <property type="entry name" value="4-CARBOXYMUCONOLACTONE DECARBOXYLASE FAMILY PROTEIN (AFU_ORTHOLOGUE AFUA_6G11590)"/>
    <property type="match status" value="1"/>
</dbReference>
<gene>
    <name evidence="2" type="ORF">SAMN05192568_103448</name>
</gene>
<accession>A0A1I4RBQ0</accession>
<dbReference type="RefSeq" id="WP_092044903.1">
    <property type="nucleotide sequence ID" value="NZ_FOTK01000034.1"/>
</dbReference>
<dbReference type="OrthoDB" id="4704294at2"/>
<evidence type="ECO:0000313" key="3">
    <source>
        <dbReference type="Proteomes" id="UP000199048"/>
    </source>
</evidence>
<dbReference type="SUPFAM" id="SSF69118">
    <property type="entry name" value="AhpD-like"/>
    <property type="match status" value="1"/>
</dbReference>
<feature type="domain" description="Carboxymuconolactone decarboxylase-like" evidence="1">
    <location>
        <begin position="39"/>
        <end position="119"/>
    </location>
</feature>
<name>A0A1I4RBQ0_9HYPH</name>
<organism evidence="2 3">
    <name type="scientific">Methylobacterium pseudosasicola</name>
    <dbReference type="NCBI Taxonomy" id="582667"/>
    <lineage>
        <taxon>Bacteria</taxon>
        <taxon>Pseudomonadati</taxon>
        <taxon>Pseudomonadota</taxon>
        <taxon>Alphaproteobacteria</taxon>
        <taxon>Hyphomicrobiales</taxon>
        <taxon>Methylobacteriaceae</taxon>
        <taxon>Methylobacterium</taxon>
    </lineage>
</organism>
<dbReference type="Proteomes" id="UP000199048">
    <property type="component" value="Unassembled WGS sequence"/>
</dbReference>
<evidence type="ECO:0000259" key="1">
    <source>
        <dbReference type="Pfam" id="PF02627"/>
    </source>
</evidence>
<keyword evidence="3" id="KW-1185">Reference proteome</keyword>
<dbReference type="AlphaFoldDB" id="A0A1I4RBQ0"/>
<evidence type="ECO:0000313" key="2">
    <source>
        <dbReference type="EMBL" id="SFM49390.1"/>
    </source>
</evidence>
<dbReference type="GO" id="GO:0051920">
    <property type="term" value="F:peroxiredoxin activity"/>
    <property type="evidence" value="ECO:0007669"/>
    <property type="project" value="InterPro"/>
</dbReference>
<dbReference type="PANTHER" id="PTHR34846:SF11">
    <property type="entry name" value="4-CARBOXYMUCONOLACTONE DECARBOXYLASE FAMILY PROTEIN (AFU_ORTHOLOGUE AFUA_6G11590)"/>
    <property type="match status" value="1"/>
</dbReference>
<dbReference type="Pfam" id="PF02627">
    <property type="entry name" value="CMD"/>
    <property type="match status" value="1"/>
</dbReference>
<proteinExistence type="predicted"/>